<accession>D1B5Q8</accession>
<dbReference type="SMART" id="SM00278">
    <property type="entry name" value="HhH1"/>
    <property type="match status" value="4"/>
</dbReference>
<feature type="binding site" evidence="14">
    <location>
        <position position="170"/>
    </location>
    <ligand>
        <name>NAD(+)</name>
        <dbReference type="ChEBI" id="CHEBI:57540"/>
    </ligand>
</feature>
<dbReference type="Pfam" id="PF01653">
    <property type="entry name" value="DNA_ligase_aden"/>
    <property type="match status" value="1"/>
</dbReference>
<evidence type="ECO:0000256" key="14">
    <source>
        <dbReference type="HAMAP-Rule" id="MF_01588"/>
    </source>
</evidence>
<evidence type="ECO:0000256" key="11">
    <source>
        <dbReference type="ARBA" id="ARBA00023204"/>
    </source>
</evidence>
<dbReference type="PROSITE" id="PS01056">
    <property type="entry name" value="DNA_LIGASE_N2"/>
    <property type="match status" value="1"/>
</dbReference>
<protein>
    <recommendedName>
        <fullName evidence="3 14">DNA ligase</fullName>
        <ecNumber evidence="2 14">6.5.1.2</ecNumber>
    </recommendedName>
    <alternativeName>
        <fullName evidence="14">Polydeoxyribonucleotide synthase [NAD(+)]</fullName>
    </alternativeName>
</protein>
<dbReference type="InterPro" id="IPR036420">
    <property type="entry name" value="BRCT_dom_sf"/>
</dbReference>
<dbReference type="AlphaFoldDB" id="D1B5Q8"/>
<feature type="active site" description="N6-AMP-lysine intermediate" evidence="14">
    <location>
        <position position="115"/>
    </location>
</feature>
<feature type="binding site" evidence="14">
    <location>
        <begin position="34"/>
        <end position="38"/>
    </location>
    <ligand>
        <name>NAD(+)</name>
        <dbReference type="ChEBI" id="CHEBI:57540"/>
    </ligand>
</feature>
<evidence type="ECO:0000256" key="13">
    <source>
        <dbReference type="ARBA" id="ARBA00060881"/>
    </source>
</evidence>
<dbReference type="InterPro" id="IPR004150">
    <property type="entry name" value="NAD_DNA_ligase_OB"/>
</dbReference>
<dbReference type="GO" id="GO:0006260">
    <property type="term" value="P:DNA replication"/>
    <property type="evidence" value="ECO:0007669"/>
    <property type="project" value="UniProtKB-KW"/>
</dbReference>
<evidence type="ECO:0000313" key="17">
    <source>
        <dbReference type="EMBL" id="ACZ19349.1"/>
    </source>
</evidence>
<keyword evidence="18" id="KW-1185">Reference proteome</keyword>
<keyword evidence="8 14" id="KW-0862">Zinc</keyword>
<evidence type="ECO:0000256" key="2">
    <source>
        <dbReference type="ARBA" id="ARBA00012722"/>
    </source>
</evidence>
<keyword evidence="5 14" id="KW-0235">DNA replication</keyword>
<evidence type="ECO:0000256" key="5">
    <source>
        <dbReference type="ARBA" id="ARBA00022705"/>
    </source>
</evidence>
<dbReference type="KEGG" id="tai:Taci_1117"/>
<dbReference type="SUPFAM" id="SSF56091">
    <property type="entry name" value="DNA ligase/mRNA capping enzyme, catalytic domain"/>
    <property type="match status" value="1"/>
</dbReference>
<dbReference type="GO" id="GO:0006281">
    <property type="term" value="P:DNA repair"/>
    <property type="evidence" value="ECO:0007669"/>
    <property type="project" value="UniProtKB-KW"/>
</dbReference>
<keyword evidence="6 14" id="KW-0479">Metal-binding</keyword>
<dbReference type="HAMAP" id="MF_01588">
    <property type="entry name" value="DNA_ligase_A"/>
    <property type="match status" value="1"/>
</dbReference>
<dbReference type="PIRSF" id="PIRSF001604">
    <property type="entry name" value="LigA"/>
    <property type="match status" value="1"/>
</dbReference>
<dbReference type="InterPro" id="IPR033136">
    <property type="entry name" value="DNA_ligase_CS"/>
</dbReference>
<dbReference type="Gene3D" id="3.30.470.30">
    <property type="entry name" value="DNA ligase/mRNA capping enzyme"/>
    <property type="match status" value="1"/>
</dbReference>
<feature type="binding site" evidence="14">
    <location>
        <position position="310"/>
    </location>
    <ligand>
        <name>NAD(+)</name>
        <dbReference type="ChEBI" id="CHEBI:57540"/>
    </ligand>
</feature>
<dbReference type="EMBL" id="CP001818">
    <property type="protein sequence ID" value="ACZ19349.1"/>
    <property type="molecule type" value="Genomic_DNA"/>
</dbReference>
<dbReference type="eggNOG" id="COG0272">
    <property type="taxonomic scope" value="Bacteria"/>
</dbReference>
<dbReference type="CDD" id="cd00114">
    <property type="entry name" value="LIGANc"/>
    <property type="match status" value="1"/>
</dbReference>
<dbReference type="SMART" id="SM00532">
    <property type="entry name" value="LIGANc"/>
    <property type="match status" value="1"/>
</dbReference>
<dbReference type="NCBIfam" id="TIGR00575">
    <property type="entry name" value="dnlj"/>
    <property type="match status" value="1"/>
</dbReference>
<dbReference type="InterPro" id="IPR018239">
    <property type="entry name" value="DNA_ligase_AS"/>
</dbReference>
<evidence type="ECO:0000256" key="3">
    <source>
        <dbReference type="ARBA" id="ARBA00013308"/>
    </source>
</evidence>
<dbReference type="Gene3D" id="6.20.10.30">
    <property type="match status" value="1"/>
</dbReference>
<comment type="catalytic activity">
    <reaction evidence="12 14 15">
        <text>NAD(+) + (deoxyribonucleotide)n-3'-hydroxyl + 5'-phospho-(deoxyribonucleotide)m = (deoxyribonucleotide)n+m + AMP + beta-nicotinamide D-nucleotide.</text>
        <dbReference type="EC" id="6.5.1.2"/>
    </reaction>
</comment>
<keyword evidence="9 14" id="KW-0460">Magnesium</keyword>
<feature type="binding site" evidence="14">
    <location>
        <position position="422"/>
    </location>
    <ligand>
        <name>Zn(2+)</name>
        <dbReference type="ChEBI" id="CHEBI:29105"/>
    </ligand>
</feature>
<dbReference type="PANTHER" id="PTHR23389">
    <property type="entry name" value="CHROMOSOME TRANSMISSION FIDELITY FACTOR 18"/>
    <property type="match status" value="1"/>
</dbReference>
<keyword evidence="14" id="KW-0464">Manganese</keyword>
<dbReference type="InterPro" id="IPR012340">
    <property type="entry name" value="NA-bd_OB-fold"/>
</dbReference>
<dbReference type="HOGENOM" id="CLU_007764_2_1_0"/>
<sequence>MDRSAARSRMEELAELIRHHDRLYYQENSPEITDQEYDALFRELVDLERSFPDLRLPDSPTLRVSGSPSEAFKRLPHSEPMLSLDNAVSREEVSDFLRRLYDALGGSAPVVCEPKLDGLAVSLLYRGGVLIRGLTRGDGSVGEDVTSNVMTIRDLPKRIDYMGELEVRGEVYMSRRDFAALNQRREEEGLPPFANPRNAAAGSLRQLDPRVTAQRNLSCFLYHVVNHREVGLKTQEELLLWLKGRSFPVQEDFRLCRDPEEVLEYLDDWDRRRHSYPADTDGVVIKLDSLEGREVLGSTNRSPRWAVAFKFPPEERPTRVLSIEVSVGRTGVVTPTAVLEPVRLSGTEVRRASLHNFDELARKDVRVGDTVWVRKAGEIIPEVIRVDLGLRPEGTAPFVPPEGCPSCGSRLVRLPGEVAIRCINPSCPAQMKERIIHFASRDGMDVRGLGEKVASQLVDRGMVKDLADLFFLTMEDWLSLDRMGERSASNLVRALDVARDRPLRKLIYALGIPGVGERTAQDLADRFGRLEALMDASEEELASVEGVGPVVARSVRDFFRNDSTVRLVRRLRDAGVRMEERPTAGGPLEGMRFVFTGELGSMRRKEAQDLVIRLGGKVSDSVSKGVTALVAGEGGGSKLSRARALGVPIWSEDRFLELVREHTDLQGGVGGEG</sequence>
<dbReference type="SUPFAM" id="SSF50249">
    <property type="entry name" value="Nucleic acid-binding proteins"/>
    <property type="match status" value="1"/>
</dbReference>
<dbReference type="InterPro" id="IPR001679">
    <property type="entry name" value="DNA_ligase"/>
</dbReference>
<dbReference type="Pfam" id="PF03119">
    <property type="entry name" value="DNA_ligase_ZBD"/>
    <property type="match status" value="1"/>
</dbReference>
<dbReference type="Gene3D" id="1.10.287.610">
    <property type="entry name" value="Helix hairpin bin"/>
    <property type="match status" value="1"/>
</dbReference>
<dbReference type="NCBIfam" id="NF005932">
    <property type="entry name" value="PRK07956.1"/>
    <property type="match status" value="1"/>
</dbReference>
<keyword evidence="4 14" id="KW-0436">Ligase</keyword>
<dbReference type="PROSITE" id="PS50172">
    <property type="entry name" value="BRCT"/>
    <property type="match status" value="1"/>
</dbReference>
<comment type="cofactor">
    <cofactor evidence="14">
        <name>Mg(2+)</name>
        <dbReference type="ChEBI" id="CHEBI:18420"/>
    </cofactor>
    <cofactor evidence="14">
        <name>Mn(2+)</name>
        <dbReference type="ChEBI" id="CHEBI:29035"/>
    </cofactor>
</comment>
<dbReference type="FunFam" id="2.40.50.140:FF:000012">
    <property type="entry name" value="DNA ligase"/>
    <property type="match status" value="1"/>
</dbReference>
<dbReference type="SMART" id="SM00292">
    <property type="entry name" value="BRCT"/>
    <property type="match status" value="1"/>
</dbReference>
<evidence type="ECO:0000256" key="4">
    <source>
        <dbReference type="ARBA" id="ARBA00022598"/>
    </source>
</evidence>
<dbReference type="Pfam" id="PF03120">
    <property type="entry name" value="OB_DNA_ligase"/>
    <property type="match status" value="1"/>
</dbReference>
<evidence type="ECO:0000256" key="9">
    <source>
        <dbReference type="ARBA" id="ARBA00022842"/>
    </source>
</evidence>
<evidence type="ECO:0000256" key="1">
    <source>
        <dbReference type="ARBA" id="ARBA00004067"/>
    </source>
</evidence>
<dbReference type="GO" id="GO:0046872">
    <property type="term" value="F:metal ion binding"/>
    <property type="evidence" value="ECO:0007669"/>
    <property type="project" value="UniProtKB-KW"/>
</dbReference>
<evidence type="ECO:0000256" key="15">
    <source>
        <dbReference type="RuleBase" id="RU000618"/>
    </source>
</evidence>
<dbReference type="OrthoDB" id="9759736at2"/>
<dbReference type="EC" id="6.5.1.2" evidence="2 14"/>
<comment type="similarity">
    <text evidence="13 14">Belongs to the NAD-dependent DNA ligase family. LigA subfamily.</text>
</comment>
<evidence type="ECO:0000256" key="12">
    <source>
        <dbReference type="ARBA" id="ARBA00034005"/>
    </source>
</evidence>
<dbReference type="Pfam" id="PF12826">
    <property type="entry name" value="HHH_2"/>
    <property type="match status" value="1"/>
</dbReference>
<dbReference type="GO" id="GO:0005829">
    <property type="term" value="C:cytosol"/>
    <property type="evidence" value="ECO:0007669"/>
    <property type="project" value="TreeGrafter"/>
</dbReference>
<feature type="binding site" evidence="14">
    <location>
        <position position="286"/>
    </location>
    <ligand>
        <name>NAD(+)</name>
        <dbReference type="ChEBI" id="CHEBI:57540"/>
    </ligand>
</feature>
<dbReference type="InterPro" id="IPR041663">
    <property type="entry name" value="DisA/LigA_HHH"/>
</dbReference>
<dbReference type="PATRIC" id="fig|525903.6.peg.1116"/>
<organism evidence="17 18">
    <name type="scientific">Thermanaerovibrio acidaminovorans (strain ATCC 49978 / DSM 6589 / Su883)</name>
    <name type="common">Selenomonas acidaminovorans</name>
    <dbReference type="NCBI Taxonomy" id="525903"/>
    <lineage>
        <taxon>Bacteria</taxon>
        <taxon>Thermotogati</taxon>
        <taxon>Synergistota</taxon>
        <taxon>Synergistia</taxon>
        <taxon>Synergistales</taxon>
        <taxon>Synergistaceae</taxon>
        <taxon>Thermanaerovibrio</taxon>
    </lineage>
</organism>
<dbReference type="Gene3D" id="2.40.50.140">
    <property type="entry name" value="Nucleic acid-binding proteins"/>
    <property type="match status" value="1"/>
</dbReference>
<reference evidence="17 18" key="1">
    <citation type="journal article" date="2009" name="Stand. Genomic Sci.">
        <title>Complete genome sequence of Thermanaerovibrio acidaminovorans type strain (Su883).</title>
        <authorList>
            <person name="Chovatia M."/>
            <person name="Sikorski J."/>
            <person name="Schroder M."/>
            <person name="Lapidus A."/>
            <person name="Nolan M."/>
            <person name="Tice H."/>
            <person name="Glavina Del Rio T."/>
            <person name="Copeland A."/>
            <person name="Cheng J.F."/>
            <person name="Lucas S."/>
            <person name="Chen F."/>
            <person name="Bruce D."/>
            <person name="Goodwin L."/>
            <person name="Pitluck S."/>
            <person name="Ivanova N."/>
            <person name="Mavromatis K."/>
            <person name="Ovchinnikova G."/>
            <person name="Pati A."/>
            <person name="Chen A."/>
            <person name="Palaniappan K."/>
            <person name="Land M."/>
            <person name="Hauser L."/>
            <person name="Chang Y.J."/>
            <person name="Jeffries C.D."/>
            <person name="Chain P."/>
            <person name="Saunders E."/>
            <person name="Detter J.C."/>
            <person name="Brettin T."/>
            <person name="Rohde M."/>
            <person name="Goker M."/>
            <person name="Spring S."/>
            <person name="Bristow J."/>
            <person name="Markowitz V."/>
            <person name="Hugenholtz P."/>
            <person name="Kyrpides N.C."/>
            <person name="Klenk H.P."/>
            <person name="Eisen J.A."/>
        </authorList>
    </citation>
    <scope>NUCLEOTIDE SEQUENCE [LARGE SCALE GENOMIC DNA]</scope>
    <source>
        <strain evidence="18">ATCC 49978 / DSM 6589 / Su883</strain>
    </source>
</reference>
<dbReference type="EnsemblBacteria" id="ACZ19349">
    <property type="protein sequence ID" value="ACZ19349"/>
    <property type="gene ID" value="Taci_1117"/>
</dbReference>
<dbReference type="FunFam" id="1.10.150.20:FF:000006">
    <property type="entry name" value="DNA ligase"/>
    <property type="match status" value="1"/>
</dbReference>
<name>D1B5Q8_THEAS</name>
<feature type="binding site" evidence="14">
    <location>
        <begin position="83"/>
        <end position="84"/>
    </location>
    <ligand>
        <name>NAD(+)</name>
        <dbReference type="ChEBI" id="CHEBI:57540"/>
    </ligand>
</feature>
<dbReference type="Proteomes" id="UP000002030">
    <property type="component" value="Chromosome"/>
</dbReference>
<dbReference type="FunFam" id="3.30.470.30:FF:000001">
    <property type="entry name" value="DNA ligase"/>
    <property type="match status" value="1"/>
</dbReference>
<comment type="function">
    <text evidence="1 14">DNA ligase that catalyzes the formation of phosphodiester linkages between 5'-phosphoryl and 3'-hydroxyl groups in double-stranded DNA using NAD as a coenzyme and as the energy source for the reaction. It is essential for DNA replication and repair of damaged DNA.</text>
</comment>
<dbReference type="Gene3D" id="3.40.50.10190">
    <property type="entry name" value="BRCT domain"/>
    <property type="match status" value="1"/>
</dbReference>
<dbReference type="InterPro" id="IPR013839">
    <property type="entry name" value="DNAligase_adenylation"/>
</dbReference>
<dbReference type="RefSeq" id="WP_012869864.1">
    <property type="nucleotide sequence ID" value="NC_013522.1"/>
</dbReference>
<dbReference type="Gene3D" id="1.10.150.20">
    <property type="entry name" value="5' to 3' exonuclease, C-terminal subdomain"/>
    <property type="match status" value="2"/>
</dbReference>
<dbReference type="SUPFAM" id="SSF47781">
    <property type="entry name" value="RuvA domain 2-like"/>
    <property type="match status" value="1"/>
</dbReference>
<feature type="binding site" evidence="14">
    <location>
        <position position="407"/>
    </location>
    <ligand>
        <name>Zn(2+)</name>
        <dbReference type="ChEBI" id="CHEBI:29105"/>
    </ligand>
</feature>
<dbReference type="STRING" id="525903.Taci_1117"/>
<dbReference type="Pfam" id="PF00533">
    <property type="entry name" value="BRCT"/>
    <property type="match status" value="1"/>
</dbReference>
<keyword evidence="10 14" id="KW-0520">NAD</keyword>
<dbReference type="CDD" id="cd17748">
    <property type="entry name" value="BRCT_DNA_ligase_like"/>
    <property type="match status" value="1"/>
</dbReference>
<dbReference type="PANTHER" id="PTHR23389:SF9">
    <property type="entry name" value="DNA LIGASE"/>
    <property type="match status" value="1"/>
</dbReference>
<dbReference type="InterPro" id="IPR013840">
    <property type="entry name" value="DNAligase_N"/>
</dbReference>
<dbReference type="GO" id="GO:0003677">
    <property type="term" value="F:DNA binding"/>
    <property type="evidence" value="ECO:0007669"/>
    <property type="project" value="InterPro"/>
</dbReference>
<dbReference type="PROSITE" id="PS01055">
    <property type="entry name" value="DNA_LIGASE_N1"/>
    <property type="match status" value="1"/>
</dbReference>
<gene>
    <name evidence="14" type="primary">ligA</name>
    <name evidence="17" type="ordered locus">Taci_1117</name>
</gene>
<keyword evidence="7 14" id="KW-0227">DNA damage</keyword>
<evidence type="ECO:0000256" key="6">
    <source>
        <dbReference type="ARBA" id="ARBA00022723"/>
    </source>
</evidence>
<evidence type="ECO:0000259" key="16">
    <source>
        <dbReference type="PROSITE" id="PS50172"/>
    </source>
</evidence>
<keyword evidence="11 14" id="KW-0234">DNA repair</keyword>
<dbReference type="SUPFAM" id="SSF52113">
    <property type="entry name" value="BRCT domain"/>
    <property type="match status" value="1"/>
</dbReference>
<feature type="domain" description="BRCT" evidence="16">
    <location>
        <begin position="583"/>
        <end position="661"/>
    </location>
</feature>
<evidence type="ECO:0000256" key="10">
    <source>
        <dbReference type="ARBA" id="ARBA00023027"/>
    </source>
</evidence>
<feature type="binding site" evidence="14">
    <location>
        <position position="136"/>
    </location>
    <ligand>
        <name>NAD(+)</name>
        <dbReference type="ChEBI" id="CHEBI:57540"/>
    </ligand>
</feature>
<dbReference type="FunFam" id="1.10.150.20:FF:000007">
    <property type="entry name" value="DNA ligase"/>
    <property type="match status" value="1"/>
</dbReference>
<feature type="binding site" evidence="14">
    <location>
        <position position="113"/>
    </location>
    <ligand>
        <name>NAD(+)</name>
        <dbReference type="ChEBI" id="CHEBI:57540"/>
    </ligand>
</feature>
<dbReference type="GO" id="GO:0003911">
    <property type="term" value="F:DNA ligase (NAD+) activity"/>
    <property type="evidence" value="ECO:0007669"/>
    <property type="project" value="UniProtKB-UniRule"/>
</dbReference>
<dbReference type="InterPro" id="IPR004149">
    <property type="entry name" value="Znf_DNAligase_C4"/>
</dbReference>
<evidence type="ECO:0000256" key="8">
    <source>
        <dbReference type="ARBA" id="ARBA00022833"/>
    </source>
</evidence>
<evidence type="ECO:0000256" key="7">
    <source>
        <dbReference type="ARBA" id="ARBA00022763"/>
    </source>
</evidence>
<proteinExistence type="inferred from homology"/>
<dbReference type="InterPro" id="IPR003583">
    <property type="entry name" value="Hlx-hairpin-Hlx_DNA-bd_motif"/>
</dbReference>
<evidence type="ECO:0000313" key="18">
    <source>
        <dbReference type="Proteomes" id="UP000002030"/>
    </source>
</evidence>
<feature type="binding site" evidence="14">
    <location>
        <position position="427"/>
    </location>
    <ligand>
        <name>Zn(2+)</name>
        <dbReference type="ChEBI" id="CHEBI:29105"/>
    </ligand>
</feature>
<dbReference type="InterPro" id="IPR010994">
    <property type="entry name" value="RuvA_2-like"/>
</dbReference>
<feature type="binding site" evidence="14">
    <location>
        <position position="404"/>
    </location>
    <ligand>
        <name>Zn(2+)</name>
        <dbReference type="ChEBI" id="CHEBI:29105"/>
    </ligand>
</feature>
<dbReference type="InterPro" id="IPR001357">
    <property type="entry name" value="BRCT_dom"/>
</dbReference>